<dbReference type="PROSITE" id="PS52016">
    <property type="entry name" value="TONB_DEPENDENT_REC_3"/>
    <property type="match status" value="1"/>
</dbReference>
<evidence type="ECO:0000313" key="3">
    <source>
        <dbReference type="Proteomes" id="UP001521074"/>
    </source>
</evidence>
<evidence type="ECO:0008006" key="4">
    <source>
        <dbReference type="Google" id="ProtNLM"/>
    </source>
</evidence>
<protein>
    <recommendedName>
        <fullName evidence="4">TonB-dependent receptor</fullName>
    </recommendedName>
</protein>
<organism evidence="2 3">
    <name type="scientific">Acetobacter sicerae</name>
    <dbReference type="NCBI Taxonomy" id="85325"/>
    <lineage>
        <taxon>Bacteria</taxon>
        <taxon>Pseudomonadati</taxon>
        <taxon>Pseudomonadota</taxon>
        <taxon>Alphaproteobacteria</taxon>
        <taxon>Acetobacterales</taxon>
        <taxon>Acetobacteraceae</taxon>
        <taxon>Acetobacter</taxon>
    </lineage>
</organism>
<accession>A0ABS8W153</accession>
<gene>
    <name evidence="2" type="ORF">LWC05_14515</name>
</gene>
<keyword evidence="1" id="KW-1134">Transmembrane beta strand</keyword>
<sequence length="58" mass="6607">MHRLIFSFNIYNLANTHYVSTMGQNGYTMDNTDGNAFNNQSILLGAPRQFFGSIRAEF</sequence>
<reference evidence="2 3" key="1">
    <citation type="submission" date="2021-12" db="EMBL/GenBank/DDBJ databases">
        <title>Genome sequence of Acetobacter sicerae DmPark20a_162.</title>
        <authorList>
            <person name="Chaston J.M."/>
        </authorList>
    </citation>
    <scope>NUCLEOTIDE SEQUENCE [LARGE SCALE GENOMIC DNA]</scope>
    <source>
        <strain evidence="2 3">DmPark20a_162</strain>
    </source>
</reference>
<dbReference type="EMBL" id="JAJSOJ010000060">
    <property type="protein sequence ID" value="MCE0745087.1"/>
    <property type="molecule type" value="Genomic_DNA"/>
</dbReference>
<keyword evidence="1" id="KW-0812">Transmembrane</keyword>
<comment type="subcellular location">
    <subcellularLocation>
        <location evidence="1">Cell outer membrane</location>
        <topology evidence="1">Multi-pass membrane protein</topology>
    </subcellularLocation>
</comment>
<proteinExistence type="inferred from homology"/>
<keyword evidence="1" id="KW-0998">Cell outer membrane</keyword>
<evidence type="ECO:0000313" key="2">
    <source>
        <dbReference type="EMBL" id="MCE0745087.1"/>
    </source>
</evidence>
<name>A0ABS8W153_9PROT</name>
<dbReference type="InterPro" id="IPR039426">
    <property type="entry name" value="TonB-dep_rcpt-like"/>
</dbReference>
<keyword evidence="1" id="KW-0813">Transport</keyword>
<comment type="similarity">
    <text evidence="1">Belongs to the TonB-dependent receptor family.</text>
</comment>
<comment type="caution">
    <text evidence="2">The sequence shown here is derived from an EMBL/GenBank/DDBJ whole genome shotgun (WGS) entry which is preliminary data.</text>
</comment>
<dbReference type="RefSeq" id="WP_232878804.1">
    <property type="nucleotide sequence ID" value="NZ_JAJSOJ010000060.1"/>
</dbReference>
<evidence type="ECO:0000256" key="1">
    <source>
        <dbReference type="PROSITE-ProRule" id="PRU01360"/>
    </source>
</evidence>
<dbReference type="Proteomes" id="UP001521074">
    <property type="component" value="Unassembled WGS sequence"/>
</dbReference>
<keyword evidence="1" id="KW-0472">Membrane</keyword>
<keyword evidence="3" id="KW-1185">Reference proteome</keyword>